<dbReference type="PANTHER" id="PTHR30146">
    <property type="entry name" value="LACI-RELATED TRANSCRIPTIONAL REPRESSOR"/>
    <property type="match status" value="1"/>
</dbReference>
<protein>
    <submittedName>
        <fullName evidence="5">Transcriptional regulator</fullName>
    </submittedName>
</protein>
<evidence type="ECO:0000256" key="1">
    <source>
        <dbReference type="ARBA" id="ARBA00023015"/>
    </source>
</evidence>
<dbReference type="InterPro" id="IPR025997">
    <property type="entry name" value="SBP_2_dom"/>
</dbReference>
<comment type="caution">
    <text evidence="5">The sequence shown here is derived from an EMBL/GenBank/DDBJ whole genome shotgun (WGS) entry which is preliminary data.</text>
</comment>
<keyword evidence="2" id="KW-0238">DNA-binding</keyword>
<dbReference type="Gene3D" id="1.10.260.40">
    <property type="entry name" value="lambda repressor-like DNA-binding domains"/>
    <property type="match status" value="1"/>
</dbReference>
<sequence length="324" mass="36534">MTKKANIKDVAALAGVSTATVSRYLNHDLSRMSEKTAEKVQDAITKLNYVPNLVARQMITKSSKMIAVLISNIDDYFSTELFKGVSSMLESKGYIAVMFDSNSDAAREQKLLKTIGSRMFDGLIIQPINNSHIVQESLGRKIPIVVVDRGFQSSPWPQVIADNYQSARTATKFFLDQGYKHVVVLTSELNSVSSRLERYRGIKSLTDDVDIIQIDENSYNQSAIFKELVQKIDRVKEDTLIFALKERWLLEFVPSLTMKSRIEDRHLAITGFADTKMVTQLDPNLHLVTQRPFLMGASSAELMIQGLNSDEEVQQEVIIDSKFE</sequence>
<organism evidence="5 6">
    <name type="scientific">Pediococcus stilesii</name>
    <dbReference type="NCBI Taxonomy" id="331679"/>
    <lineage>
        <taxon>Bacteria</taxon>
        <taxon>Bacillati</taxon>
        <taxon>Bacillota</taxon>
        <taxon>Bacilli</taxon>
        <taxon>Lactobacillales</taxon>
        <taxon>Lactobacillaceae</taxon>
        <taxon>Pediococcus</taxon>
    </lineage>
</organism>
<keyword evidence="3" id="KW-0804">Transcription</keyword>
<accession>A0A0R2L6B4</accession>
<keyword evidence="6" id="KW-1185">Reference proteome</keyword>
<dbReference type="Pfam" id="PF13407">
    <property type="entry name" value="Peripla_BP_4"/>
    <property type="match status" value="1"/>
</dbReference>
<proteinExistence type="predicted"/>
<dbReference type="InterPro" id="IPR010982">
    <property type="entry name" value="Lambda_DNA-bd_dom_sf"/>
</dbReference>
<dbReference type="PROSITE" id="PS00356">
    <property type="entry name" value="HTH_LACI_1"/>
    <property type="match status" value="1"/>
</dbReference>
<dbReference type="EMBL" id="JQBX01000005">
    <property type="protein sequence ID" value="KRN94461.1"/>
    <property type="molecule type" value="Genomic_DNA"/>
</dbReference>
<dbReference type="InterPro" id="IPR028082">
    <property type="entry name" value="Peripla_BP_I"/>
</dbReference>
<dbReference type="Proteomes" id="UP000051859">
    <property type="component" value="Unassembled WGS sequence"/>
</dbReference>
<reference evidence="5 6" key="1">
    <citation type="journal article" date="2015" name="Genome Announc.">
        <title>Expanding the biotechnology potential of lactobacilli through comparative genomics of 213 strains and associated genera.</title>
        <authorList>
            <person name="Sun Z."/>
            <person name="Harris H.M."/>
            <person name="McCann A."/>
            <person name="Guo C."/>
            <person name="Argimon S."/>
            <person name="Zhang W."/>
            <person name="Yang X."/>
            <person name="Jeffery I.B."/>
            <person name="Cooney J.C."/>
            <person name="Kagawa T.F."/>
            <person name="Liu W."/>
            <person name="Song Y."/>
            <person name="Salvetti E."/>
            <person name="Wrobel A."/>
            <person name="Rasinkangas P."/>
            <person name="Parkhill J."/>
            <person name="Rea M.C."/>
            <person name="O'Sullivan O."/>
            <person name="Ritari J."/>
            <person name="Douillard F.P."/>
            <person name="Paul Ross R."/>
            <person name="Yang R."/>
            <person name="Briner A.E."/>
            <person name="Felis G.E."/>
            <person name="de Vos W.M."/>
            <person name="Barrangou R."/>
            <person name="Klaenhammer T.R."/>
            <person name="Caufield P.W."/>
            <person name="Cui Y."/>
            <person name="Zhang H."/>
            <person name="O'Toole P.W."/>
        </authorList>
    </citation>
    <scope>NUCLEOTIDE SEQUENCE [LARGE SCALE GENOMIC DNA]</scope>
    <source>
        <strain evidence="5 6">DSM 18001</strain>
    </source>
</reference>
<evidence type="ECO:0000256" key="2">
    <source>
        <dbReference type="ARBA" id="ARBA00023125"/>
    </source>
</evidence>
<dbReference type="GO" id="GO:0003700">
    <property type="term" value="F:DNA-binding transcription factor activity"/>
    <property type="evidence" value="ECO:0007669"/>
    <property type="project" value="TreeGrafter"/>
</dbReference>
<evidence type="ECO:0000313" key="6">
    <source>
        <dbReference type="Proteomes" id="UP000051859"/>
    </source>
</evidence>
<dbReference type="InterPro" id="IPR000843">
    <property type="entry name" value="HTH_LacI"/>
</dbReference>
<dbReference type="SUPFAM" id="SSF53822">
    <property type="entry name" value="Periplasmic binding protein-like I"/>
    <property type="match status" value="1"/>
</dbReference>
<keyword evidence="1" id="KW-0805">Transcription regulation</keyword>
<dbReference type="RefSeq" id="WP_057802242.1">
    <property type="nucleotide sequence ID" value="NZ_JQBX01000005.1"/>
</dbReference>
<dbReference type="PATRIC" id="fig|331679.3.peg.1419"/>
<dbReference type="Pfam" id="PF00356">
    <property type="entry name" value="LacI"/>
    <property type="match status" value="1"/>
</dbReference>
<dbReference type="Gene3D" id="3.40.50.2300">
    <property type="match status" value="2"/>
</dbReference>
<dbReference type="PANTHER" id="PTHR30146:SF154">
    <property type="entry name" value="TRANSCRIPTION REGULATOR, MEMBER OF GALR FAMILY"/>
    <property type="match status" value="1"/>
</dbReference>
<dbReference type="STRING" id="331679.IV81_GL001386"/>
<dbReference type="SMART" id="SM00354">
    <property type="entry name" value="HTH_LACI"/>
    <property type="match status" value="1"/>
</dbReference>
<feature type="domain" description="HTH lacI-type" evidence="4">
    <location>
        <begin position="5"/>
        <end position="60"/>
    </location>
</feature>
<name>A0A0R2L6B4_9LACO</name>
<dbReference type="PROSITE" id="PS50932">
    <property type="entry name" value="HTH_LACI_2"/>
    <property type="match status" value="1"/>
</dbReference>
<evidence type="ECO:0000256" key="3">
    <source>
        <dbReference type="ARBA" id="ARBA00023163"/>
    </source>
</evidence>
<evidence type="ECO:0000313" key="5">
    <source>
        <dbReference type="EMBL" id="KRN94461.1"/>
    </source>
</evidence>
<dbReference type="PRINTS" id="PR00036">
    <property type="entry name" value="HTHLACI"/>
</dbReference>
<dbReference type="SUPFAM" id="SSF47413">
    <property type="entry name" value="lambda repressor-like DNA-binding domains"/>
    <property type="match status" value="1"/>
</dbReference>
<dbReference type="CDD" id="cd01392">
    <property type="entry name" value="HTH_LacI"/>
    <property type="match status" value="1"/>
</dbReference>
<dbReference type="GO" id="GO:0000976">
    <property type="term" value="F:transcription cis-regulatory region binding"/>
    <property type="evidence" value="ECO:0007669"/>
    <property type="project" value="TreeGrafter"/>
</dbReference>
<gene>
    <name evidence="5" type="ORF">IV81_GL001386</name>
</gene>
<evidence type="ECO:0000259" key="4">
    <source>
        <dbReference type="PROSITE" id="PS50932"/>
    </source>
</evidence>
<dbReference type="AlphaFoldDB" id="A0A0R2L6B4"/>